<dbReference type="InterPro" id="IPR022385">
    <property type="entry name" value="Rhs_assc_core"/>
</dbReference>
<accession>A0ABS6YUS6</accession>
<dbReference type="InterPro" id="IPR006530">
    <property type="entry name" value="YD"/>
</dbReference>
<comment type="caution">
    <text evidence="3">The sequence shown here is derived from an EMBL/GenBank/DDBJ whole genome shotgun (WGS) entry which is preliminary data.</text>
</comment>
<gene>
    <name evidence="3" type="ORF">GKQ77_22565</name>
</gene>
<dbReference type="InterPro" id="IPR056823">
    <property type="entry name" value="TEN-like_YD-shell"/>
</dbReference>
<evidence type="ECO:0000259" key="2">
    <source>
        <dbReference type="Pfam" id="PF25023"/>
    </source>
</evidence>
<dbReference type="NCBIfam" id="TIGR01643">
    <property type="entry name" value="YD_repeat_2x"/>
    <property type="match status" value="12"/>
</dbReference>
<dbReference type="PANTHER" id="PTHR32305">
    <property type="match status" value="1"/>
</dbReference>
<dbReference type="Pfam" id="PF25023">
    <property type="entry name" value="TEN_YD-shell"/>
    <property type="match status" value="2"/>
</dbReference>
<dbReference type="Proteomes" id="UP001197114">
    <property type="component" value="Unassembled WGS sequence"/>
</dbReference>
<dbReference type="EMBL" id="WMBF01000295">
    <property type="protein sequence ID" value="MBW5424317.1"/>
    <property type="molecule type" value="Genomic_DNA"/>
</dbReference>
<organism evidence="3 4">
    <name type="scientific">Streptomyces anatolicus</name>
    <dbReference type="NCBI Taxonomy" id="2675858"/>
    <lineage>
        <taxon>Bacteria</taxon>
        <taxon>Bacillati</taxon>
        <taxon>Actinomycetota</taxon>
        <taxon>Actinomycetes</taxon>
        <taxon>Kitasatosporales</taxon>
        <taxon>Streptomycetaceae</taxon>
        <taxon>Streptomyces</taxon>
    </lineage>
</organism>
<evidence type="ECO:0000313" key="4">
    <source>
        <dbReference type="Proteomes" id="UP001197114"/>
    </source>
</evidence>
<dbReference type="Gene3D" id="3.90.930.1">
    <property type="match status" value="1"/>
</dbReference>
<feature type="non-terminal residue" evidence="3">
    <location>
        <position position="1"/>
    </location>
</feature>
<evidence type="ECO:0000256" key="1">
    <source>
        <dbReference type="ARBA" id="ARBA00022737"/>
    </source>
</evidence>
<proteinExistence type="predicted"/>
<reference evidence="3 4" key="1">
    <citation type="submission" date="2019-11" db="EMBL/GenBank/DDBJ databases">
        <authorList>
            <person name="Ay H."/>
        </authorList>
    </citation>
    <scope>NUCLEOTIDE SEQUENCE [LARGE SCALE GENOMIC DNA]</scope>
    <source>
        <strain evidence="3 4">BG9H</strain>
    </source>
</reference>
<protein>
    <submittedName>
        <fullName evidence="3">Type IV secretion protein Rhs</fullName>
    </submittedName>
</protein>
<sequence length="1053" mass="117942">RHFTPPAPDDGVALLTRISDRNHNTIDFGYETDGTPAAIRHSGGYHLELTVEDNRVTALSLVSAGENGSDTVIKRYGYTDGNLTTVTNSSGRSLTFTYDQDRRITSWLDTNQSLYSYAYDTQDRCVSQSGESGHLAHTFSYDGTSPEFPGHRITTVIDADGAEARYVTNDSCLVVCEIDPLGNRNSTTYDGNHHVASRTDALGNTTHFVNNEYGQPLRVRRQDAAAIELTYNELSLPIRITLPDGNSWVREYDAKGNCLKVTDPAGSETRYTFDESGGPTSVTDSVGATTRVRSDAAGLPVEVVDPLGNSITYDYDGFGRPVVSTDALGRRTEQGWTVEGRMSRRVAPDGSVETWSYDGEGNCLEHVDPTGAITRYEYSHFDVLVARLEPGGIRHEFSYDSALRLREVRDPMGRTWRYQYDRAGRLTSEFDFDGREVTYDHDAAGSLRSRTNPSGQQIRYERNALGQIVRKEAEGDVSTYSYDAMGNLTEASNSHSSVHLRRDSKGALVAETINGRTITYEYDAMGRHTRRVTPSGAVGEWSYDAVGNRTTLTSSARTMAFTHDPQGREISRTTDASVTVNTTYDVLGRLTDQRVNAPQGRIVQRRSYTYRSDGYPTSIDDQLNGLIRFDHDSMGRILTADAENWSERYAYDDAGNLLAADWPVRHAGQEAVGARTYEGTAISQAGRVRYEYDRAGRITLRQKKRMSRSPDTWHYTWDAEDRLTRAITPDGTEWRYRYDALGRRIAKERLTDGGHIAESTVFTWQGTTLCEQATASPQSGTQITLTWDHVGLRPVAQTETRTVLNAPQDEVDQRFFTIISDLVGTPTELVDENGGIAWRAKRTIWGLTTWNSNATAYTPLRHPGQYFDPESELHYNFFRYYDPETARYLTLDPLGLAPAPNPVTFVHNPHVLSDPLGLAPCREFFTVQSPADAARLRGGGEPWPSSMHRAHFGEGVYSWASRSDAERYFAIKSKRTDELEMVRFTIPEAEFAKLRKADISKMTDDEADAFIDRYSLMSDTGKTDHGYQYITRPTNLGSEHFFDKSVMHLLKFD</sequence>
<dbReference type="InterPro" id="IPR050708">
    <property type="entry name" value="T6SS_VgrG/RHS"/>
</dbReference>
<feature type="domain" description="Teneurin-like YD-shell" evidence="2">
    <location>
        <begin position="186"/>
        <end position="320"/>
    </location>
</feature>
<evidence type="ECO:0000313" key="3">
    <source>
        <dbReference type="EMBL" id="MBW5424317.1"/>
    </source>
</evidence>
<dbReference type="PANTHER" id="PTHR32305:SF15">
    <property type="entry name" value="PROTEIN RHSA-RELATED"/>
    <property type="match status" value="1"/>
</dbReference>
<feature type="domain" description="Teneurin-like YD-shell" evidence="2">
    <location>
        <begin position="352"/>
        <end position="892"/>
    </location>
</feature>
<keyword evidence="1" id="KW-0677">Repeat</keyword>
<dbReference type="Gene3D" id="2.180.10.10">
    <property type="entry name" value="RHS repeat-associated core"/>
    <property type="match status" value="3"/>
</dbReference>
<keyword evidence="4" id="KW-1185">Reference proteome</keyword>
<name>A0ABS6YUS6_9ACTN</name>
<dbReference type="NCBIfam" id="TIGR03696">
    <property type="entry name" value="Rhs_assc_core"/>
    <property type="match status" value="1"/>
</dbReference>